<dbReference type="InterPro" id="IPR048711">
    <property type="entry name" value="WHD_Rv2258c"/>
</dbReference>
<name>A0A9N9A9S7_9GLOM</name>
<organism evidence="3 4">
    <name type="scientific">Paraglomus occultum</name>
    <dbReference type="NCBI Taxonomy" id="144539"/>
    <lineage>
        <taxon>Eukaryota</taxon>
        <taxon>Fungi</taxon>
        <taxon>Fungi incertae sedis</taxon>
        <taxon>Mucoromycota</taxon>
        <taxon>Glomeromycotina</taxon>
        <taxon>Glomeromycetes</taxon>
        <taxon>Paraglomerales</taxon>
        <taxon>Paraglomeraceae</taxon>
        <taxon>Paraglomus</taxon>
    </lineage>
</organism>
<dbReference type="Gene3D" id="3.40.50.150">
    <property type="entry name" value="Vaccinia Virus protein VP39"/>
    <property type="match status" value="1"/>
</dbReference>
<evidence type="ECO:0000313" key="4">
    <source>
        <dbReference type="Proteomes" id="UP000789572"/>
    </source>
</evidence>
<dbReference type="CDD" id="cd02440">
    <property type="entry name" value="AdoMet_MTases"/>
    <property type="match status" value="1"/>
</dbReference>
<accession>A0A9N9A9S7</accession>
<evidence type="ECO:0000313" key="3">
    <source>
        <dbReference type="EMBL" id="CAG8524351.1"/>
    </source>
</evidence>
<dbReference type="Proteomes" id="UP000789572">
    <property type="component" value="Unassembled WGS sequence"/>
</dbReference>
<dbReference type="InterPro" id="IPR025714">
    <property type="entry name" value="Methyltranfer_dom"/>
</dbReference>
<sequence>MSTEAQTMSDQSQAFAMKLINTLNNGALCLMISIGHRTGLFDALATFYPEYASSETLAQKANLNERYVREWLGGMVVGRIIEYDSESKTYRFPQEGASILTRTAGSKNLSILAEWVPRLGCYEDGVLECFKNGGGLHNETFYRIHEVIAERTGLLAPELHSTILPRISGLLDSLEKGCKLLDIGCGRGSVILDFAKRFPNSMFYGYDILPKLVADANADVASSGLTNVSFRVQDVSKMEEVGEYDAIICMESLHVQVDPINALKCVHRALKDDGVFAMSQINVSSELENNKANAVGSAIYCISTIHAMSVSLAEGGMGLGSAWGNESTLKTLKDVGFSNTDIVQLSKESLNYWFVNRK</sequence>
<evidence type="ECO:0000259" key="1">
    <source>
        <dbReference type="Pfam" id="PF13847"/>
    </source>
</evidence>
<proteinExistence type="predicted"/>
<reference evidence="3" key="1">
    <citation type="submission" date="2021-06" db="EMBL/GenBank/DDBJ databases">
        <authorList>
            <person name="Kallberg Y."/>
            <person name="Tangrot J."/>
            <person name="Rosling A."/>
        </authorList>
    </citation>
    <scope>NUCLEOTIDE SEQUENCE</scope>
    <source>
        <strain evidence="3">IA702</strain>
    </source>
</reference>
<dbReference type="PANTHER" id="PTHR45128:SF1">
    <property type="entry name" value="S-ADENOSYLMETHIONINE-DEPENDENT METHYLTRANSFERASE RV2258C"/>
    <property type="match status" value="1"/>
</dbReference>
<gene>
    <name evidence="3" type="ORF">POCULU_LOCUS3741</name>
</gene>
<dbReference type="Pfam" id="PF13847">
    <property type="entry name" value="Methyltransf_31"/>
    <property type="match status" value="1"/>
</dbReference>
<feature type="domain" description="Methyltransferase" evidence="1">
    <location>
        <begin position="175"/>
        <end position="288"/>
    </location>
</feature>
<feature type="domain" description="S-adenosylmethionine-dependent methyltransferase Rv2258c-like winged HTH" evidence="2">
    <location>
        <begin position="26"/>
        <end position="102"/>
    </location>
</feature>
<evidence type="ECO:0000259" key="2">
    <source>
        <dbReference type="Pfam" id="PF21320"/>
    </source>
</evidence>
<dbReference type="OrthoDB" id="10017101at2759"/>
<comment type="caution">
    <text evidence="3">The sequence shown here is derived from an EMBL/GenBank/DDBJ whole genome shotgun (WGS) entry which is preliminary data.</text>
</comment>
<dbReference type="SUPFAM" id="SSF53335">
    <property type="entry name" value="S-adenosyl-L-methionine-dependent methyltransferases"/>
    <property type="match status" value="1"/>
</dbReference>
<protein>
    <submittedName>
        <fullName evidence="3">5966_t:CDS:1</fullName>
    </submittedName>
</protein>
<dbReference type="Pfam" id="PF21320">
    <property type="entry name" value="WHD_Rv2258c"/>
    <property type="match status" value="1"/>
</dbReference>
<dbReference type="PANTHER" id="PTHR45128">
    <property type="entry name" value="METHYLTRANSFERASE TYPE 11"/>
    <property type="match status" value="1"/>
</dbReference>
<dbReference type="InterPro" id="IPR029063">
    <property type="entry name" value="SAM-dependent_MTases_sf"/>
</dbReference>
<dbReference type="AlphaFoldDB" id="A0A9N9A9S7"/>
<dbReference type="InterPro" id="IPR053173">
    <property type="entry name" value="SAM-binding_MTase"/>
</dbReference>
<keyword evidence="4" id="KW-1185">Reference proteome</keyword>
<dbReference type="EMBL" id="CAJVPJ010000436">
    <property type="protein sequence ID" value="CAG8524351.1"/>
    <property type="molecule type" value="Genomic_DNA"/>
</dbReference>